<evidence type="ECO:0000259" key="12">
    <source>
        <dbReference type="PROSITE" id="PS50507"/>
    </source>
</evidence>
<feature type="domain" description="RdRp catalytic" evidence="12">
    <location>
        <begin position="1429"/>
        <end position="1550"/>
    </location>
</feature>
<dbReference type="Gene3D" id="6.10.250.3230">
    <property type="match status" value="1"/>
</dbReference>
<evidence type="ECO:0000256" key="3">
    <source>
        <dbReference type="ARBA" id="ARBA00022679"/>
    </source>
</evidence>
<evidence type="ECO:0000256" key="1">
    <source>
        <dbReference type="ARBA" id="ARBA00022484"/>
    </source>
</evidence>
<dbReference type="InterPro" id="IPR000605">
    <property type="entry name" value="Helicase_SF3_ssDNA/RNA_vir"/>
</dbReference>
<keyword evidence="1" id="KW-0696">RNA-directed RNA polymerase</keyword>
<keyword evidence="6" id="KW-0378">Hydrolase</keyword>
<proteinExistence type="predicted"/>
<dbReference type="InterPro" id="IPR009003">
    <property type="entry name" value="Peptidase_S1_PA"/>
</dbReference>
<evidence type="ECO:0000256" key="4">
    <source>
        <dbReference type="ARBA" id="ARBA00022695"/>
    </source>
</evidence>
<dbReference type="Pfam" id="PF00910">
    <property type="entry name" value="RNA_helicase"/>
    <property type="match status" value="1"/>
</dbReference>
<comment type="caution">
    <text evidence="10">Lacks conserved residue(s) required for the propagation of feature annotation.</text>
</comment>
<feature type="domain" description="SF3 helicase" evidence="13">
    <location>
        <begin position="486"/>
        <end position="649"/>
    </location>
</feature>
<keyword evidence="5" id="KW-0547">Nucleotide-binding</keyword>
<keyword evidence="4" id="KW-0548">Nucleotidyltransferase</keyword>
<evidence type="ECO:0000256" key="8">
    <source>
        <dbReference type="ARBA" id="ARBA00022840"/>
    </source>
</evidence>
<evidence type="ECO:0000256" key="10">
    <source>
        <dbReference type="PROSITE-ProRule" id="PRU00870"/>
    </source>
</evidence>
<keyword evidence="8" id="KW-0067">ATP-binding</keyword>
<dbReference type="Proteomes" id="UP000098475">
    <property type="component" value="Genome"/>
</dbReference>
<dbReference type="GO" id="GO:0017111">
    <property type="term" value="F:ribonucleoside triphosphate phosphatase activity"/>
    <property type="evidence" value="ECO:0007669"/>
    <property type="project" value="UniProtKB-EC"/>
</dbReference>
<dbReference type="Gene3D" id="2.40.10.10">
    <property type="entry name" value="Trypsin-like serine proteases"/>
    <property type="match status" value="2"/>
</dbReference>
<dbReference type="GO" id="GO:0005524">
    <property type="term" value="F:ATP binding"/>
    <property type="evidence" value="ECO:0007669"/>
    <property type="project" value="UniProtKB-KW"/>
</dbReference>
<dbReference type="InterPro" id="IPR027417">
    <property type="entry name" value="P-loop_NTPase"/>
</dbReference>
<evidence type="ECO:0000259" key="13">
    <source>
        <dbReference type="PROSITE" id="PS51218"/>
    </source>
</evidence>
<accession>K4NU77</accession>
<keyword evidence="2" id="KW-0645">Protease</keyword>
<dbReference type="GO" id="GO:0003968">
    <property type="term" value="F:RNA-directed RNA polymerase activity"/>
    <property type="evidence" value="ECO:0007669"/>
    <property type="project" value="UniProtKB-KW"/>
</dbReference>
<evidence type="ECO:0000313" key="15">
    <source>
        <dbReference type="EMBL" id="AFV48050.1"/>
    </source>
</evidence>
<dbReference type="SUPFAM" id="SSF56672">
    <property type="entry name" value="DNA/RNA polymerases"/>
    <property type="match status" value="1"/>
</dbReference>
<dbReference type="GO" id="GO:0006351">
    <property type="term" value="P:DNA-templated transcription"/>
    <property type="evidence" value="ECO:0007669"/>
    <property type="project" value="InterPro"/>
</dbReference>
<evidence type="ECO:0000256" key="6">
    <source>
        <dbReference type="ARBA" id="ARBA00022801"/>
    </source>
</evidence>
<dbReference type="InterPro" id="IPR043504">
    <property type="entry name" value="Peptidase_S1_PA_chymotrypsin"/>
</dbReference>
<dbReference type="SUPFAM" id="SSF52540">
    <property type="entry name" value="P-loop containing nucleoside triphosphate hydrolases"/>
    <property type="match status" value="1"/>
</dbReference>
<dbReference type="EMBL" id="JX486102">
    <property type="protein sequence ID" value="AFV48050.1"/>
    <property type="molecule type" value="Genomic_RNA"/>
</dbReference>
<dbReference type="GO" id="GO:0039694">
    <property type="term" value="P:viral RNA genome replication"/>
    <property type="evidence" value="ECO:0007669"/>
    <property type="project" value="InterPro"/>
</dbReference>
<dbReference type="PROSITE" id="PS51218">
    <property type="entry name" value="SF3_HELICASE_2"/>
    <property type="match status" value="1"/>
</dbReference>
<sequence length="1700" mass="188831">MASPSIARSGAKPEKRNKNQKDSKRSLKGNPSVSFGAPGLLEASSSEDENYASPAEWPLLHEGEKILGGCQGEKKLPTCRSDARVLIYSEWEEGGKKTQLDMSDSAIFRRFPHLRPESDDDDAQLIERDGKVRLVLTVDEPAIGTILEQDDGPFYHYSIYVGDGRVLGVNSPGAAVCVATIDTEQLHLWWRPVWVPQEPIDKKDLMATVGMTIPYVATTTNCYQACCWILGIKDTWLRRMKVQRASNTFYSPEQPWNHNVPEPTAPSRLRYVADSILTAVATLVGRPLKNLLGTVKPLNVFNIIMSCDWSFAGIVNAIILLCELFDIFWTPPDISNWLSGLVGAWQMEGPLDLALDIVPTLLGGLGLALGMSSESCSRKLSATNAALRAAQDLGKFAIEVFKQIMSWIYPTEDQTLSTLAKLEARVIANEVSLENKMTALLRDTVRGKEFVAELDEEERDLRNMSAKLQKDSATSASIGSLLARIATLRASFEKAKSELTTRRRPVVVFISGRPGIGKTMFVSTLAKDIARALGDPGSVGIIPRADVDHWDTYKGQRVMTWDDFGADNPIKDAQRLQLLADTCPVTLNCDRIENKGKFFDSDVILITSNMATPVPLDYVNMEAVVRRIDFLVYAESPAVEDARTHAPGDVGAWKQVMQKDFSHLVLTLAPQSGFDRQGNTPYGKGVTKRTTPKALTAKAVALVCERIEDFQLEGPVYNFDESKIEAFKRLATDNGIGLWKMAKVGYKAMGCKTVEEVVELMKDFDVKPCEVIYGGATYRIACANKEPEVIKTQEAPPVATVAGCVRRVREARLRAYIRMAQDVVQTILQVAGAGFSIYHQIEKASRPTWFWDESYGVRDGPGAFDIFDDDDDGWYIDEGKKGKTKKGRGAVKKARVGGIFRTRGLTDEEYDEYKRRREEHGGRYTVDDFIREYDQEQDQQAEDDLDDAMGDRHTAKMGRRARRAARAELGLVTGSDIRKRKAIDWNVVGPSWADDDRKVDYNEKLSFEAPVSVWSRIVNFGTGWGFWVSPHVFITAKHVAPDAKEIFGVQPDAYIATSCGDFMKYKFHQPMRPDLTPMVLENGAPEGTVGSILIKRASGELVSLGVRMGTHASVKVGDKNVHGQTGMLLTGANAKAQDLGTLPGDCGSPYVYKKGNHWVVFGVHSVATRSGNTVICAVNGEPDLEVFELQGPTLPERPKGTYAGLPICDYGDAPPLSSKTMFWRTEPNNLPAGSWEPAYLGSNDARVKGPSLQQVLRDQLKHYAEPRGRLPPREILEAVVETIENRLEMTLDPPKPWSFQQACNSLDKNTSSGYPHHLQKAKRWSGTSFTGELGDQASHANAMYEMGKSMMPVYTAALKDELVKPEKIYNTIKKRLLWGSDLGTMVRAARAFGPFCDSLKETCVFNPVRVGMSMNEDGPFVFARHARYKYHSDADFSRWDSTQNREILRLAMDMMVKMSPEPQLARVVANDLMAPSVLDVGDYKVVVEEGLPSGFPCTAQVNSLAHWILTLSALVEATRLDPDVIMANSEFSFYGDDEIVSTNLEVDATRYTQVLKEYGLLPTRADKTDGPITFSENLPGHIFLRRTICGDQFGWYGKLDRNSIQRQLDWTRGPNHKNPYEVIATHSNRAPQLMALLGEAAMHGPKYYQKIASRVAHEAAVGGLEINIPRHAATLRWVRFGTVTAETPQDRTAIFVNEDE</sequence>
<dbReference type="SUPFAM" id="SSF50494">
    <property type="entry name" value="Trypsin-like serine proteases"/>
    <property type="match status" value="1"/>
</dbReference>
<name>K4NU77_NORV</name>
<dbReference type="PROSITE" id="PS51537">
    <property type="entry name" value="NV_3CL_PRO"/>
    <property type="match status" value="1"/>
</dbReference>
<dbReference type="GO" id="GO:0003724">
    <property type="term" value="F:RNA helicase activity"/>
    <property type="evidence" value="ECO:0007669"/>
    <property type="project" value="InterPro"/>
</dbReference>
<dbReference type="InterPro" id="IPR007094">
    <property type="entry name" value="RNA-dir_pol_PSvirus"/>
</dbReference>
<protein>
    <submittedName>
        <fullName evidence="15">Polyprotein</fullName>
    </submittedName>
</protein>
<reference evidence="15 16" key="1">
    <citation type="journal article" date="2012" name="J. Virol.">
        <title>Complete genome sequences of novel rat noroviruses in Hong Kong.</title>
        <authorList>
            <person name="Tse H."/>
            <person name="Chan W.M."/>
            <person name="Lam C.S."/>
            <person name="Lau S.K."/>
            <person name="Woo P.C."/>
            <person name="Yuen K.Y."/>
        </authorList>
    </citation>
    <scope>NUCLEOTIDE SEQUENCE [LARGE SCALE GENOMIC DNA]</scope>
    <source>
        <strain evidence="15">Rn/GV/HKU_KT/HKG/2012</strain>
    </source>
</reference>
<feature type="region of interest" description="Disordered" evidence="11">
    <location>
        <begin position="1"/>
        <end position="48"/>
    </location>
</feature>
<dbReference type="GO" id="GO:0003723">
    <property type="term" value="F:RNA binding"/>
    <property type="evidence" value="ECO:0007669"/>
    <property type="project" value="InterPro"/>
</dbReference>
<feature type="compositionally biased region" description="Basic and acidic residues" evidence="11">
    <location>
        <begin position="11"/>
        <end position="25"/>
    </location>
</feature>
<dbReference type="Pfam" id="PF00680">
    <property type="entry name" value="RdRP_1"/>
    <property type="match status" value="1"/>
</dbReference>
<dbReference type="PRINTS" id="PR00917">
    <property type="entry name" value="SRSVCYSPTASE"/>
</dbReference>
<dbReference type="InterPro" id="IPR043502">
    <property type="entry name" value="DNA/RNA_pol_sf"/>
</dbReference>
<keyword evidence="9" id="KW-0693">Viral RNA replication</keyword>
<evidence type="ECO:0000256" key="7">
    <source>
        <dbReference type="ARBA" id="ARBA00022807"/>
    </source>
</evidence>
<evidence type="ECO:0000256" key="11">
    <source>
        <dbReference type="SAM" id="MobiDB-lite"/>
    </source>
</evidence>
<keyword evidence="3" id="KW-0808">Transferase</keyword>
<evidence type="ECO:0000256" key="5">
    <source>
        <dbReference type="ARBA" id="ARBA00022741"/>
    </source>
</evidence>
<dbReference type="GO" id="GO:0004197">
    <property type="term" value="F:cysteine-type endopeptidase activity"/>
    <property type="evidence" value="ECO:0007669"/>
    <property type="project" value="InterPro"/>
</dbReference>
<dbReference type="InterPro" id="IPR043128">
    <property type="entry name" value="Rev_trsase/Diguanyl_cyclase"/>
</dbReference>
<dbReference type="PROSITE" id="PS50507">
    <property type="entry name" value="RDRP_SSRNA_POS"/>
    <property type="match status" value="1"/>
</dbReference>
<dbReference type="Pfam" id="PF08405">
    <property type="entry name" value="Calici_PP_N"/>
    <property type="match status" value="1"/>
</dbReference>
<keyword evidence="7" id="KW-0788">Thiol protease</keyword>
<evidence type="ECO:0000256" key="2">
    <source>
        <dbReference type="ARBA" id="ARBA00022670"/>
    </source>
</evidence>
<feature type="domain" description="Peptidase C37" evidence="14">
    <location>
        <begin position="1009"/>
        <end position="1185"/>
    </location>
</feature>
<dbReference type="MEROPS" id="C37.003"/>
<dbReference type="GO" id="GO:0006508">
    <property type="term" value="P:proteolysis"/>
    <property type="evidence" value="ECO:0007669"/>
    <property type="project" value="UniProtKB-KW"/>
</dbReference>
<dbReference type="InterPro" id="IPR001665">
    <property type="entry name" value="Norovirus_pept_C37"/>
</dbReference>
<dbReference type="Gene3D" id="6.10.20.70">
    <property type="match status" value="1"/>
</dbReference>
<evidence type="ECO:0000313" key="16">
    <source>
        <dbReference type="Proteomes" id="UP000098475"/>
    </source>
</evidence>
<dbReference type="InterPro" id="IPR001205">
    <property type="entry name" value="RNA-dir_pol_C"/>
</dbReference>
<evidence type="ECO:0000259" key="14">
    <source>
        <dbReference type="PROSITE" id="PS51537"/>
    </source>
</evidence>
<dbReference type="Gene3D" id="3.30.70.270">
    <property type="match status" value="2"/>
</dbReference>
<dbReference type="InterPro" id="IPR013614">
    <property type="entry name" value="Viral_PP_Calicivir_N"/>
</dbReference>
<dbReference type="Gene3D" id="1.20.960.20">
    <property type="match status" value="1"/>
</dbReference>
<dbReference type="GO" id="GO:0043657">
    <property type="term" value="C:host cell"/>
    <property type="evidence" value="ECO:0007669"/>
    <property type="project" value="UniProtKB-SubCell"/>
</dbReference>
<dbReference type="InterPro" id="IPR014759">
    <property type="entry name" value="Helicase_SF3_ssRNA_vir"/>
</dbReference>
<organism evidence="15 16">
    <name type="scientific">Norovirus Rn/GV/HKU_KT/HKG/2012</name>
    <dbReference type="NCBI Taxonomy" id="1246679"/>
    <lineage>
        <taxon>Viruses</taxon>
        <taxon>Riboviria</taxon>
        <taxon>Orthornavirae</taxon>
        <taxon>Pisuviricota</taxon>
        <taxon>Pisoniviricetes</taxon>
        <taxon>Picornavirales</taxon>
        <taxon>Caliciviridae</taxon>
        <taxon>Norovirus</taxon>
        <taxon>Norovirus norwalkense</taxon>
        <taxon>Norwalk virus</taxon>
    </lineage>
</organism>
<dbReference type="Pfam" id="PF05416">
    <property type="entry name" value="Peptidase_C37"/>
    <property type="match status" value="1"/>
</dbReference>
<evidence type="ECO:0000256" key="9">
    <source>
        <dbReference type="ARBA" id="ARBA00022953"/>
    </source>
</evidence>